<dbReference type="EMBL" id="CAJVPT010014842">
    <property type="protein sequence ID" value="CAG8607835.1"/>
    <property type="molecule type" value="Genomic_DNA"/>
</dbReference>
<accession>A0ACA9MTF3</accession>
<feature type="non-terminal residue" evidence="1">
    <location>
        <position position="268"/>
    </location>
</feature>
<organism evidence="1 2">
    <name type="scientific">Acaulospora colombiana</name>
    <dbReference type="NCBI Taxonomy" id="27376"/>
    <lineage>
        <taxon>Eukaryota</taxon>
        <taxon>Fungi</taxon>
        <taxon>Fungi incertae sedis</taxon>
        <taxon>Mucoromycota</taxon>
        <taxon>Glomeromycotina</taxon>
        <taxon>Glomeromycetes</taxon>
        <taxon>Diversisporales</taxon>
        <taxon>Acaulosporaceae</taxon>
        <taxon>Acaulospora</taxon>
    </lineage>
</organism>
<dbReference type="Proteomes" id="UP000789525">
    <property type="component" value="Unassembled WGS sequence"/>
</dbReference>
<keyword evidence="2" id="KW-1185">Reference proteome</keyword>
<comment type="caution">
    <text evidence="1">The sequence shown here is derived from an EMBL/GenBank/DDBJ whole genome shotgun (WGS) entry which is preliminary data.</text>
</comment>
<proteinExistence type="predicted"/>
<evidence type="ECO:0000313" key="2">
    <source>
        <dbReference type="Proteomes" id="UP000789525"/>
    </source>
</evidence>
<evidence type="ECO:0000313" key="1">
    <source>
        <dbReference type="EMBL" id="CAG8607835.1"/>
    </source>
</evidence>
<protein>
    <submittedName>
        <fullName evidence="1">15337_t:CDS:1</fullName>
    </submittedName>
</protein>
<name>A0ACA9MTF3_9GLOM</name>
<reference evidence="1" key="1">
    <citation type="submission" date="2021-06" db="EMBL/GenBank/DDBJ databases">
        <authorList>
            <person name="Kallberg Y."/>
            <person name="Tangrot J."/>
            <person name="Rosling A."/>
        </authorList>
    </citation>
    <scope>NUCLEOTIDE SEQUENCE</scope>
    <source>
        <strain evidence="1">CL356</strain>
    </source>
</reference>
<gene>
    <name evidence="1" type="ORF">ACOLOM_LOCUS6917</name>
</gene>
<sequence length="268" mass="30879">MERLRVQHYVAYEIWKGNYSSPMEWRLKNGNTKVLDIGSGPGTWITHMASTYQSSAFVGVDFSPIYPKPSFNSIFLRHNILECIPFPDSSFDFVYQRFLEMSFDEVGWNNLFAEIVRVMKPDGWLEMMNFEWELINPGPNMKKLADAVVKFHESENIKIPTKVDLKNYFERTQKFTDIKIEERCIPIGRWAGRIGQFAKSNFNYGIMGLKPFLLPFMNITSEQFQSLLDNSEDEVEISEEGSIGEIHATVVKGEEASKEAGWCIGIPM</sequence>